<dbReference type="AlphaFoldDB" id="A0A375H677"/>
<dbReference type="EMBL" id="LT984806">
    <property type="protein sequence ID" value="SPD47451.1"/>
    <property type="molecule type" value="Genomic_DNA"/>
</dbReference>
<gene>
    <name evidence="1" type="ORF">CBM2607_12391</name>
</gene>
<name>A0A375H677_9BURK</name>
<organism evidence="1 2">
    <name type="scientific">Cupriavidus neocaledonicus</name>
    <dbReference type="NCBI Taxonomy" id="1040979"/>
    <lineage>
        <taxon>Bacteria</taxon>
        <taxon>Pseudomonadati</taxon>
        <taxon>Pseudomonadota</taxon>
        <taxon>Betaproteobacteria</taxon>
        <taxon>Burkholderiales</taxon>
        <taxon>Burkholderiaceae</taxon>
        <taxon>Cupriavidus</taxon>
    </lineage>
</organism>
<reference evidence="1 2" key="1">
    <citation type="submission" date="2018-01" db="EMBL/GenBank/DDBJ databases">
        <authorList>
            <person name="Clerissi C."/>
        </authorList>
    </citation>
    <scope>NUCLEOTIDE SEQUENCE [LARGE SCALE GENOMIC DNA]</scope>
    <source>
        <strain evidence="1">Cupriavidus taiwanensis STM 6160</strain>
    </source>
</reference>
<accession>A0A375H677</accession>
<proteinExistence type="predicted"/>
<dbReference type="Proteomes" id="UP000255168">
    <property type="component" value="Chromosome I"/>
</dbReference>
<evidence type="ECO:0000313" key="1">
    <source>
        <dbReference type="EMBL" id="SPD47451.1"/>
    </source>
</evidence>
<sequence>MGDEEGTEVRGADGRVVAGAVLSQGVKAYRLAGGSRPSPACGRGAGVRAGVSTGVVLEKTEGFARCGALLNHPSPRPFPHEGRGRTPCLGQLGRLGRIQHHSPLFALSLKSSGALPAAHSLRAAS</sequence>
<evidence type="ECO:0000313" key="2">
    <source>
        <dbReference type="Proteomes" id="UP000255168"/>
    </source>
</evidence>
<protein>
    <submittedName>
        <fullName evidence="1">Uncharacterized protein</fullName>
    </submittedName>
</protein>